<dbReference type="Proteomes" id="UP000033772">
    <property type="component" value="Unassembled WGS sequence"/>
</dbReference>
<protein>
    <submittedName>
        <fullName evidence="1">Polyketide cyclase</fullName>
    </submittedName>
</protein>
<dbReference type="Pfam" id="PF10604">
    <property type="entry name" value="Polyketide_cyc2"/>
    <property type="match status" value="1"/>
</dbReference>
<dbReference type="SUPFAM" id="SSF55961">
    <property type="entry name" value="Bet v1-like"/>
    <property type="match status" value="1"/>
</dbReference>
<gene>
    <name evidence="1" type="ORF">UG56_023690</name>
</gene>
<organism evidence="1 2">
    <name type="scientific">Nocardioides luteus</name>
    <dbReference type="NCBI Taxonomy" id="1844"/>
    <lineage>
        <taxon>Bacteria</taxon>
        <taxon>Bacillati</taxon>
        <taxon>Actinomycetota</taxon>
        <taxon>Actinomycetes</taxon>
        <taxon>Propionibacteriales</taxon>
        <taxon>Nocardioidaceae</taxon>
        <taxon>Nocardioides</taxon>
    </lineage>
</organism>
<keyword evidence="2" id="KW-1185">Reference proteome</keyword>
<dbReference type="EMBL" id="JZDQ02000042">
    <property type="protein sequence ID" value="OIJ24296.1"/>
    <property type="molecule type" value="Genomic_DNA"/>
</dbReference>
<evidence type="ECO:0000313" key="1">
    <source>
        <dbReference type="EMBL" id="OIJ24296.1"/>
    </source>
</evidence>
<dbReference type="OrthoDB" id="4618973at2"/>
<accession>A0A1J4N183</accession>
<dbReference type="STRING" id="1844.UG56_023690"/>
<name>A0A1J4N183_9ACTN</name>
<sequence length="151" mass="16763">MTTITDLEATTTINATPAQVWAAITDLPRMASWSPQVVKTIVFGQVKEGTRFLNINHQGWKHWPTNAKVVRFTPHSDFAFRITENTTVWSYQLAESPEGTVVTHRRETPTGISALSLSLTKIAFGGQENFTEELRTGMATTLAKLKADLES</sequence>
<dbReference type="InterPro" id="IPR019587">
    <property type="entry name" value="Polyketide_cyclase/dehydratase"/>
</dbReference>
<dbReference type="CDD" id="cd07812">
    <property type="entry name" value="SRPBCC"/>
    <property type="match status" value="1"/>
</dbReference>
<comment type="caution">
    <text evidence="1">The sequence shown here is derived from an EMBL/GenBank/DDBJ whole genome shotgun (WGS) entry which is preliminary data.</text>
</comment>
<evidence type="ECO:0000313" key="2">
    <source>
        <dbReference type="Proteomes" id="UP000033772"/>
    </source>
</evidence>
<dbReference type="AlphaFoldDB" id="A0A1J4N183"/>
<dbReference type="InterPro" id="IPR023393">
    <property type="entry name" value="START-like_dom_sf"/>
</dbReference>
<proteinExistence type="predicted"/>
<dbReference type="RefSeq" id="WP_045550681.1">
    <property type="nucleotide sequence ID" value="NZ_JZDQ02000042.1"/>
</dbReference>
<dbReference type="Gene3D" id="3.30.530.20">
    <property type="match status" value="1"/>
</dbReference>
<reference evidence="1" key="1">
    <citation type="submission" date="2016-10" db="EMBL/GenBank/DDBJ databases">
        <title>Draft Genome Sequence of Nocardioides luteus Strain BAFB, an Alkane-Degrading Bacterium Isolated from JP-7 Polluted Soil.</title>
        <authorList>
            <person name="Brown L."/>
            <person name="Ruiz O.N."/>
            <person name="Gunasekera T."/>
        </authorList>
    </citation>
    <scope>NUCLEOTIDE SEQUENCE [LARGE SCALE GENOMIC DNA]</scope>
    <source>
        <strain evidence="1">BAFB</strain>
    </source>
</reference>